<evidence type="ECO:0008006" key="3">
    <source>
        <dbReference type="Google" id="ProtNLM"/>
    </source>
</evidence>
<gene>
    <name evidence="1" type="ORF">BCR43DRAFT_493343</name>
</gene>
<organism evidence="1 2">
    <name type="scientific">Syncephalastrum racemosum</name>
    <name type="common">Filamentous fungus</name>
    <dbReference type="NCBI Taxonomy" id="13706"/>
    <lineage>
        <taxon>Eukaryota</taxon>
        <taxon>Fungi</taxon>
        <taxon>Fungi incertae sedis</taxon>
        <taxon>Mucoromycota</taxon>
        <taxon>Mucoromycotina</taxon>
        <taxon>Mucoromycetes</taxon>
        <taxon>Mucorales</taxon>
        <taxon>Syncephalastraceae</taxon>
        <taxon>Syncephalastrum</taxon>
    </lineage>
</organism>
<dbReference type="Gene3D" id="3.40.50.300">
    <property type="entry name" value="P-loop containing nucleotide triphosphate hydrolases"/>
    <property type="match status" value="1"/>
</dbReference>
<sequence length="225" mass="25821">MAPLKIIGAGYGRTGTDSLRRALNRLGYKTHHMVELNEPGQRPELFVEQYNHPESNHWDTIYQGFDAAVDWPTAAFVEPLMRRYPDAKVILTERDPDAWVESMKNTILAPCRRPYSEERKSSEANIPPQIRARLHMVDIVVLDGMRTRRPEDITDNELKKLFLEHNSRIKATVPKEKLLVMDTANMNWEILCEFLGISEIPLEPFPNGNSATAAKSKFEKYLQSS</sequence>
<proteinExistence type="predicted"/>
<accession>A0A1X2HAD9</accession>
<protein>
    <recommendedName>
        <fullName evidence="3">P-loop containing nucleoside triphosphate hydrolase protein</fullName>
    </recommendedName>
</protein>
<dbReference type="InterPro" id="IPR040632">
    <property type="entry name" value="Sulfotransfer_4"/>
</dbReference>
<dbReference type="PANTHER" id="PTHR36978">
    <property type="entry name" value="P-LOOP CONTAINING NUCLEOTIDE TRIPHOSPHATE HYDROLASE"/>
    <property type="match status" value="1"/>
</dbReference>
<comment type="caution">
    <text evidence="1">The sequence shown here is derived from an EMBL/GenBank/DDBJ whole genome shotgun (WGS) entry which is preliminary data.</text>
</comment>
<dbReference type="InterPro" id="IPR027417">
    <property type="entry name" value="P-loop_NTPase"/>
</dbReference>
<dbReference type="EMBL" id="MCGN01000006">
    <property type="protein sequence ID" value="ORY95641.1"/>
    <property type="molecule type" value="Genomic_DNA"/>
</dbReference>
<name>A0A1X2HAD9_SYNRA</name>
<evidence type="ECO:0000313" key="1">
    <source>
        <dbReference type="EMBL" id="ORY95641.1"/>
    </source>
</evidence>
<dbReference type="Pfam" id="PF17784">
    <property type="entry name" value="Sulfotransfer_4"/>
    <property type="match status" value="1"/>
</dbReference>
<dbReference type="PANTHER" id="PTHR36978:SF4">
    <property type="entry name" value="P-LOOP CONTAINING NUCLEOSIDE TRIPHOSPHATE HYDROLASE PROTEIN"/>
    <property type="match status" value="1"/>
</dbReference>
<reference evidence="1 2" key="1">
    <citation type="submission" date="2016-07" db="EMBL/GenBank/DDBJ databases">
        <title>Pervasive Adenine N6-methylation of Active Genes in Fungi.</title>
        <authorList>
            <consortium name="DOE Joint Genome Institute"/>
            <person name="Mondo S.J."/>
            <person name="Dannebaum R.O."/>
            <person name="Kuo R.C."/>
            <person name="Labutti K."/>
            <person name="Haridas S."/>
            <person name="Kuo A."/>
            <person name="Salamov A."/>
            <person name="Ahrendt S.R."/>
            <person name="Lipzen A."/>
            <person name="Sullivan W."/>
            <person name="Andreopoulos W.B."/>
            <person name="Clum A."/>
            <person name="Lindquist E."/>
            <person name="Daum C."/>
            <person name="Ramamoorthy G.K."/>
            <person name="Gryganskyi A."/>
            <person name="Culley D."/>
            <person name="Magnuson J.K."/>
            <person name="James T.Y."/>
            <person name="O'Malley M.A."/>
            <person name="Stajich J.E."/>
            <person name="Spatafora J.W."/>
            <person name="Visel A."/>
            <person name="Grigoriev I.V."/>
        </authorList>
    </citation>
    <scope>NUCLEOTIDE SEQUENCE [LARGE SCALE GENOMIC DNA]</scope>
    <source>
        <strain evidence="1 2">NRRL 2496</strain>
    </source>
</reference>
<dbReference type="SUPFAM" id="SSF52540">
    <property type="entry name" value="P-loop containing nucleoside triphosphate hydrolases"/>
    <property type="match status" value="1"/>
</dbReference>
<dbReference type="OrthoDB" id="408152at2759"/>
<dbReference type="InParanoid" id="A0A1X2HAD9"/>
<dbReference type="STRING" id="13706.A0A1X2HAD9"/>
<evidence type="ECO:0000313" key="2">
    <source>
        <dbReference type="Proteomes" id="UP000242180"/>
    </source>
</evidence>
<dbReference type="AlphaFoldDB" id="A0A1X2HAD9"/>
<keyword evidence="2" id="KW-1185">Reference proteome</keyword>
<dbReference type="Proteomes" id="UP000242180">
    <property type="component" value="Unassembled WGS sequence"/>
</dbReference>